<accession>A0A927CSW4</accession>
<reference evidence="8" key="1">
    <citation type="submission" date="2020-09" db="EMBL/GenBank/DDBJ databases">
        <title>Bacillus faecalis sp. nov., a moderately halophilic bacterium isolated from cow faeces.</title>
        <authorList>
            <person name="Jiang L."/>
            <person name="Lee J."/>
        </authorList>
    </citation>
    <scope>NUCLEOTIDE SEQUENCE</scope>
    <source>
        <strain evidence="8">AGMB 02131</strain>
    </source>
</reference>
<evidence type="ECO:0000256" key="2">
    <source>
        <dbReference type="ARBA" id="ARBA00007441"/>
    </source>
</evidence>
<evidence type="ECO:0000313" key="9">
    <source>
        <dbReference type="Proteomes" id="UP000602076"/>
    </source>
</evidence>
<comment type="cofactor">
    <cofactor evidence="1 6">
        <name>pyridoxal 5'-phosphate</name>
        <dbReference type="ChEBI" id="CHEBI:597326"/>
    </cofactor>
</comment>
<keyword evidence="5" id="KW-0663">Pyridoxal phosphate</keyword>
<keyword evidence="4 6" id="KW-0808">Transferase</keyword>
<name>A0A927CSW4_9BACI</name>
<dbReference type="InterPro" id="IPR004839">
    <property type="entry name" value="Aminotransferase_I/II_large"/>
</dbReference>
<dbReference type="Pfam" id="PF00155">
    <property type="entry name" value="Aminotran_1_2"/>
    <property type="match status" value="1"/>
</dbReference>
<dbReference type="PANTHER" id="PTHR46383:SF4">
    <property type="entry name" value="AMINOTRANSFERASE"/>
    <property type="match status" value="1"/>
</dbReference>
<comment type="caution">
    <text evidence="8">The sequence shown here is derived from an EMBL/GenBank/DDBJ whole genome shotgun (WGS) entry which is preliminary data.</text>
</comment>
<proteinExistence type="inferred from homology"/>
<dbReference type="InterPro" id="IPR015424">
    <property type="entry name" value="PyrdxlP-dep_Trfase"/>
</dbReference>
<dbReference type="AlphaFoldDB" id="A0A927CSW4"/>
<organism evidence="8 9">
    <name type="scientific">Peribacillus faecalis</name>
    <dbReference type="NCBI Taxonomy" id="2772559"/>
    <lineage>
        <taxon>Bacteria</taxon>
        <taxon>Bacillati</taxon>
        <taxon>Bacillota</taxon>
        <taxon>Bacilli</taxon>
        <taxon>Bacillales</taxon>
        <taxon>Bacillaceae</taxon>
        <taxon>Peribacillus</taxon>
    </lineage>
</organism>
<dbReference type="EC" id="2.6.1.-" evidence="6"/>
<dbReference type="InterPro" id="IPR004838">
    <property type="entry name" value="NHTrfase_class1_PyrdxlP-BS"/>
</dbReference>
<evidence type="ECO:0000256" key="4">
    <source>
        <dbReference type="ARBA" id="ARBA00022679"/>
    </source>
</evidence>
<dbReference type="GO" id="GO:0030170">
    <property type="term" value="F:pyridoxal phosphate binding"/>
    <property type="evidence" value="ECO:0007669"/>
    <property type="project" value="InterPro"/>
</dbReference>
<sequence length="386" mass="43513">MIGGKVLNYINDRVKNIEISGIRKFSNLVAPYKDVISLTIGQPDFPTPEHIKEAAKKAIDDNYTVYTHNAGFIAVREAACRYVNKKYQLYYNPADEVIVTTGASEAIDIALRTILTEDSEVIIPAPVYPGYEPIITLCGAKPVYADLTNNDFRLTATILEKYITKRTRCIILTYPSNPTGVTLSQGELRELAELIKKHNIYVIADEIYSELVFEQPHTSIASYIRDQTIVINGLSKSHSMTGWRIGFLFAEKELCQQILKVHQYNVSCASSISQMAALAALTDGFDDAAPMREEYKQRRDYVYGRLQKMNLDVVKPEGAFYFFVKLPQGYDSSFDFALKLAEEGKVAVVPGSAFTPYGEGYFRISYAYSIENLEQALNRLETFLQR</sequence>
<evidence type="ECO:0000256" key="5">
    <source>
        <dbReference type="ARBA" id="ARBA00022898"/>
    </source>
</evidence>
<feature type="domain" description="Aminotransferase class I/classII large" evidence="7">
    <location>
        <begin position="33"/>
        <end position="380"/>
    </location>
</feature>
<comment type="similarity">
    <text evidence="2 6">Belongs to the class-I pyridoxal-phosphate-dependent aminotransferase family.</text>
</comment>
<dbReference type="InterPro" id="IPR015421">
    <property type="entry name" value="PyrdxlP-dep_Trfase_major"/>
</dbReference>
<dbReference type="Gene3D" id="3.40.640.10">
    <property type="entry name" value="Type I PLP-dependent aspartate aminotransferase-like (Major domain)"/>
    <property type="match status" value="1"/>
</dbReference>
<dbReference type="SUPFAM" id="SSF53383">
    <property type="entry name" value="PLP-dependent transferases"/>
    <property type="match status" value="1"/>
</dbReference>
<dbReference type="InterPro" id="IPR050596">
    <property type="entry name" value="AspAT/PAT-like"/>
</dbReference>
<dbReference type="CDD" id="cd00609">
    <property type="entry name" value="AAT_like"/>
    <property type="match status" value="1"/>
</dbReference>
<dbReference type="GO" id="GO:0006520">
    <property type="term" value="P:amino acid metabolic process"/>
    <property type="evidence" value="ECO:0007669"/>
    <property type="project" value="InterPro"/>
</dbReference>
<dbReference type="Proteomes" id="UP000602076">
    <property type="component" value="Unassembled WGS sequence"/>
</dbReference>
<gene>
    <name evidence="8" type="ORF">IEO70_00815</name>
</gene>
<evidence type="ECO:0000256" key="3">
    <source>
        <dbReference type="ARBA" id="ARBA00022576"/>
    </source>
</evidence>
<dbReference type="PANTHER" id="PTHR46383">
    <property type="entry name" value="ASPARTATE AMINOTRANSFERASE"/>
    <property type="match status" value="1"/>
</dbReference>
<dbReference type="EMBL" id="JACXSI010000001">
    <property type="protein sequence ID" value="MBD3106918.1"/>
    <property type="molecule type" value="Genomic_DNA"/>
</dbReference>
<evidence type="ECO:0000259" key="7">
    <source>
        <dbReference type="Pfam" id="PF00155"/>
    </source>
</evidence>
<dbReference type="GO" id="GO:0008483">
    <property type="term" value="F:transaminase activity"/>
    <property type="evidence" value="ECO:0007669"/>
    <property type="project" value="UniProtKB-KW"/>
</dbReference>
<protein>
    <recommendedName>
        <fullName evidence="6">Aminotransferase</fullName>
        <ecNumber evidence="6">2.6.1.-</ecNumber>
    </recommendedName>
</protein>
<dbReference type="PRINTS" id="PR00753">
    <property type="entry name" value="ACCSYNTHASE"/>
</dbReference>
<keyword evidence="3 6" id="KW-0032">Aminotransferase</keyword>
<keyword evidence="9" id="KW-1185">Reference proteome</keyword>
<dbReference type="NCBIfam" id="NF005817">
    <property type="entry name" value="PRK07683.1"/>
    <property type="match status" value="1"/>
</dbReference>
<dbReference type="InterPro" id="IPR015422">
    <property type="entry name" value="PyrdxlP-dep_Trfase_small"/>
</dbReference>
<dbReference type="PROSITE" id="PS00105">
    <property type="entry name" value="AA_TRANSFER_CLASS_1"/>
    <property type="match status" value="1"/>
</dbReference>
<evidence type="ECO:0000256" key="6">
    <source>
        <dbReference type="RuleBase" id="RU000481"/>
    </source>
</evidence>
<dbReference type="FunFam" id="3.40.640.10:FF:000033">
    <property type="entry name" value="Aspartate aminotransferase"/>
    <property type="match status" value="1"/>
</dbReference>
<dbReference type="Gene3D" id="3.90.1150.10">
    <property type="entry name" value="Aspartate Aminotransferase, domain 1"/>
    <property type="match status" value="1"/>
</dbReference>
<evidence type="ECO:0000256" key="1">
    <source>
        <dbReference type="ARBA" id="ARBA00001933"/>
    </source>
</evidence>
<evidence type="ECO:0000313" key="8">
    <source>
        <dbReference type="EMBL" id="MBD3106918.1"/>
    </source>
</evidence>